<feature type="region of interest" description="Disordered" evidence="1">
    <location>
        <begin position="164"/>
        <end position="183"/>
    </location>
</feature>
<feature type="compositionally biased region" description="Polar residues" evidence="1">
    <location>
        <begin position="194"/>
        <end position="225"/>
    </location>
</feature>
<proteinExistence type="predicted"/>
<organism evidence="3">
    <name type="scientific">Aureoumbra lagunensis</name>
    <dbReference type="NCBI Taxonomy" id="44058"/>
    <lineage>
        <taxon>Eukaryota</taxon>
        <taxon>Sar</taxon>
        <taxon>Stramenopiles</taxon>
        <taxon>Ochrophyta</taxon>
        <taxon>Pelagophyceae</taxon>
        <taxon>Pelagomonadales</taxon>
        <taxon>Aureoumbra</taxon>
    </lineage>
</organism>
<dbReference type="Gene3D" id="1.25.40.90">
    <property type="match status" value="1"/>
</dbReference>
<feature type="compositionally biased region" description="Polar residues" evidence="1">
    <location>
        <begin position="717"/>
        <end position="727"/>
    </location>
</feature>
<dbReference type="SUPFAM" id="SSF89009">
    <property type="entry name" value="GAT-like domain"/>
    <property type="match status" value="1"/>
</dbReference>
<sequence length="1208" mass="127625">MFGRKSARSGVPKLDRTEKSDVVKLEKLIDKATTSSKGEQSFVEIVAGFQNGSQGVAREGIRHIRKKMKAIDARYVLMSLKLADCILTSAPLTRSEASSGPGGKKFCEMILKLAVEHPETRIRSEATALIENWAETYSSDVAHMPYFQTTKVELMARQAQGLPPTAAAGGERQNRKSTSRAQSSNFANIAAHMVSSTPRTSTNRPPSESIDSMDSQSTLGTSSMISAMPAGGMWAGAQRPSNLAVPPESPPDTPPNLSDADTRLIRSARSMCEALHQMQGGDDEEIRNDIRSQARSTLENLRSRIATVASDTPSQESLLESLIAQADAVEAALNHFENTARSRSNTQDVSTAVTSSGLVDFDEDISTTNAPAPGAAATTLDDLFGFSGLISTAAPAPAPVTSTQNAAAPAVKSKADEILSMFTNSVAPITEEVSINEEDQDIETKDVSGTEQIIEEEDTIEKRNSKTVDSLPQPAANPQLPSILPSSPFDNELIRRKQDRPASTKDESNEQTAFFAASATTTESALGFSEFESMQTKNTESKVDDAFIPLGDDPFAATSNAAKSADFSAFAPSPAPSGDLADASIPESSVKPTDHVEPTQEVTEISAQVSQTEIEEASAPQQLDPTPPVEQSLLQQDPSSEEMSQPQVDTQFPAQPFPTVPTPKAQPELSFPQGDASSVPTAIEQPVIPQVEPTAIPPQPAMPTSLPAPPQPPEATVEQTVAFSENGQALFPPQPFLSQQSARQIELTDTDAHVESTTSLPHSLTEQVPQDESSGVYPPQPFVSMPTSEQSVSAPQVESTVLPPQPVMPATLPAPPQPPVSTIKRAVNPPIEQIEQPVPPPVEQTSVSAQHVMPAFEKTLPVEAETEQQKSEVDDAAFVPFAASPTAPVALQPTIPQVEQTIFSTQPSVPTTVPTPPRPPALSNTGEEQPFPPQPVMPAAKSTPAPIPAQQEDTAAFSAFANQPTPVVQNTSTPQVQVAAFPPQPVMPTTTPAQPNHEYAGSPSAVPPQVNKAAFPTQPVLPSTTPDYAGTPSVVPPQVNKVAFPPQPAMPSIKNLQVASDNDMPKPHGATLPLALQQQSIEPSQVSTIQHLSPNNAFPAPREPSVSAIVPNDDPFAEIEIGQGQPYVGLPASRQIPSLGAGSPASGMILNSAEVTSPGVVSLKRVDTASSVGSSTNSAGKAVSAPASAPAPAEPPKKKDPFSELFSW</sequence>
<feature type="region of interest" description="Disordered" evidence="1">
    <location>
        <begin position="455"/>
        <end position="489"/>
    </location>
</feature>
<evidence type="ECO:0000313" key="3">
    <source>
        <dbReference type="EMBL" id="CAE0367770.1"/>
    </source>
</evidence>
<feature type="region of interest" description="Disordered" evidence="1">
    <location>
        <begin position="905"/>
        <end position="949"/>
    </location>
</feature>
<feature type="compositionally biased region" description="Polar residues" evidence="1">
    <location>
        <begin position="785"/>
        <end position="799"/>
    </location>
</feature>
<dbReference type="EMBL" id="HBIJ01012568">
    <property type="protein sequence ID" value="CAE0367770.1"/>
    <property type="molecule type" value="Transcribed_RNA"/>
</dbReference>
<feature type="region of interest" description="Disordered" evidence="1">
    <location>
        <begin position="567"/>
        <end position="824"/>
    </location>
</feature>
<accession>A0A7S3NL70</accession>
<feature type="region of interest" description="Disordered" evidence="1">
    <location>
        <begin position="1168"/>
        <end position="1208"/>
    </location>
</feature>
<feature type="compositionally biased region" description="Polar residues" evidence="1">
    <location>
        <begin position="755"/>
        <end position="773"/>
    </location>
</feature>
<feature type="domain" description="VHS" evidence="2">
    <location>
        <begin position="57"/>
        <end position="157"/>
    </location>
</feature>
<feature type="compositionally biased region" description="Pro residues" evidence="1">
    <location>
        <begin position="695"/>
        <end position="713"/>
    </location>
</feature>
<dbReference type="InterPro" id="IPR038425">
    <property type="entry name" value="GAT_sf"/>
</dbReference>
<name>A0A7S3NL70_9STRA</name>
<reference evidence="3" key="1">
    <citation type="submission" date="2021-01" db="EMBL/GenBank/DDBJ databases">
        <authorList>
            <person name="Corre E."/>
            <person name="Pelletier E."/>
            <person name="Niang G."/>
            <person name="Scheremetjew M."/>
            <person name="Finn R."/>
            <person name="Kale V."/>
            <person name="Holt S."/>
            <person name="Cochrane G."/>
            <person name="Meng A."/>
            <person name="Brown T."/>
            <person name="Cohen L."/>
        </authorList>
    </citation>
    <scope>NUCLEOTIDE SEQUENCE</scope>
    <source>
        <strain evidence="3">CCMP1510</strain>
    </source>
</reference>
<dbReference type="GO" id="GO:0035091">
    <property type="term" value="F:phosphatidylinositol binding"/>
    <property type="evidence" value="ECO:0007669"/>
    <property type="project" value="InterPro"/>
</dbReference>
<evidence type="ECO:0000256" key="1">
    <source>
        <dbReference type="SAM" id="MobiDB-lite"/>
    </source>
</evidence>
<gene>
    <name evidence="3" type="ORF">ALAG00032_LOCUS8527</name>
</gene>
<dbReference type="PROSITE" id="PS50179">
    <property type="entry name" value="VHS"/>
    <property type="match status" value="1"/>
</dbReference>
<dbReference type="AlphaFoldDB" id="A0A7S3NL70"/>
<feature type="compositionally biased region" description="Pro residues" evidence="1">
    <location>
        <begin position="803"/>
        <end position="819"/>
    </location>
</feature>
<dbReference type="Gene3D" id="1.20.58.160">
    <property type="match status" value="1"/>
</dbReference>
<protein>
    <recommendedName>
        <fullName evidence="2">VHS domain-containing protein</fullName>
    </recommendedName>
</protein>
<feature type="compositionally biased region" description="Polar residues" evidence="1">
    <location>
        <begin position="1168"/>
        <end position="1177"/>
    </location>
</feature>
<feature type="compositionally biased region" description="Polar residues" evidence="1">
    <location>
        <begin position="632"/>
        <end position="653"/>
    </location>
</feature>
<dbReference type="InterPro" id="IPR008942">
    <property type="entry name" value="ENTH_VHS"/>
</dbReference>
<feature type="region of interest" description="Disordered" evidence="1">
    <location>
        <begin position="191"/>
        <end position="260"/>
    </location>
</feature>
<dbReference type="GO" id="GO:0043130">
    <property type="term" value="F:ubiquitin binding"/>
    <property type="evidence" value="ECO:0007669"/>
    <property type="project" value="InterPro"/>
</dbReference>
<dbReference type="InterPro" id="IPR002014">
    <property type="entry name" value="VHS_dom"/>
</dbReference>
<feature type="compositionally biased region" description="Low complexity" evidence="1">
    <location>
        <begin position="1178"/>
        <end position="1191"/>
    </location>
</feature>
<dbReference type="SUPFAM" id="SSF48464">
    <property type="entry name" value="ENTH/VHS domain"/>
    <property type="match status" value="1"/>
</dbReference>
<feature type="compositionally biased region" description="Polar residues" evidence="1">
    <location>
        <begin position="600"/>
        <end position="612"/>
    </location>
</feature>
<evidence type="ECO:0000259" key="2">
    <source>
        <dbReference type="PROSITE" id="PS50179"/>
    </source>
</evidence>